<accession>A0A2H0TCH2</accession>
<gene>
    <name evidence="2" type="ORF">COU47_04155</name>
</gene>
<reference evidence="3" key="1">
    <citation type="submission" date="2017-09" db="EMBL/GenBank/DDBJ databases">
        <title>Depth-based differentiation of microbial function through sediment-hosted aquifers and enrichment of novel symbionts in the deep terrestrial subsurface.</title>
        <authorList>
            <person name="Probst A.J."/>
            <person name="Ladd B."/>
            <person name="Jarett J.K."/>
            <person name="Geller-Mcgrath D.E."/>
            <person name="Sieber C.M.K."/>
            <person name="Emerson J.B."/>
            <person name="Anantharaman K."/>
            <person name="Thomas B.C."/>
            <person name="Malmstrom R."/>
            <person name="Stieglmeier M."/>
            <person name="Klingl A."/>
            <person name="Woyke T."/>
            <person name="Ryan C.M."/>
            <person name="Banfield J.F."/>
        </authorList>
    </citation>
    <scope>NUCLEOTIDE SEQUENCE [LARGE SCALE GENOMIC DNA]</scope>
</reference>
<proteinExistence type="predicted"/>
<organism evidence="2 3">
    <name type="scientific">Candidatus Niyogibacteria bacterium CG10_big_fil_rev_8_21_14_0_10_46_36</name>
    <dbReference type="NCBI Taxonomy" id="1974726"/>
    <lineage>
        <taxon>Bacteria</taxon>
        <taxon>Candidatus Niyogiibacteriota</taxon>
    </lineage>
</organism>
<feature type="compositionally biased region" description="Basic residues" evidence="1">
    <location>
        <begin position="1"/>
        <end position="17"/>
    </location>
</feature>
<dbReference type="EMBL" id="PFCO01000009">
    <property type="protein sequence ID" value="PIR69260.1"/>
    <property type="molecule type" value="Genomic_DNA"/>
</dbReference>
<feature type="region of interest" description="Disordered" evidence="1">
    <location>
        <begin position="1"/>
        <end position="39"/>
    </location>
</feature>
<evidence type="ECO:0000256" key="1">
    <source>
        <dbReference type="SAM" id="MobiDB-lite"/>
    </source>
</evidence>
<feature type="compositionally biased region" description="Basic and acidic residues" evidence="1">
    <location>
        <begin position="18"/>
        <end position="28"/>
    </location>
</feature>
<evidence type="ECO:0000313" key="3">
    <source>
        <dbReference type="Proteomes" id="UP000231503"/>
    </source>
</evidence>
<sequence length="161" mass="18696">MSKTQKKREKRRKKRERRRLDKAAEKAVRQYSAPDPAPTEETYFPFQGDIHNILQSLGFPSADEPEQENGVVCFAEAKNHCLHPYIAIRAFLGCTKKESDIRKEYEKAKRRGFAVWRPTLMPRGWDISIKKKTDSGQFLKLPTTEDPQEAKMLLCKEVRTA</sequence>
<dbReference type="AlphaFoldDB" id="A0A2H0TCH2"/>
<dbReference type="Proteomes" id="UP000231503">
    <property type="component" value="Unassembled WGS sequence"/>
</dbReference>
<protein>
    <submittedName>
        <fullName evidence="2">Uncharacterized protein</fullName>
    </submittedName>
</protein>
<comment type="caution">
    <text evidence="2">The sequence shown here is derived from an EMBL/GenBank/DDBJ whole genome shotgun (WGS) entry which is preliminary data.</text>
</comment>
<evidence type="ECO:0000313" key="2">
    <source>
        <dbReference type="EMBL" id="PIR69260.1"/>
    </source>
</evidence>
<name>A0A2H0TCH2_9BACT</name>